<organism evidence="2 3">
    <name type="scientific">Paenibacillus physcomitrellae</name>
    <dbReference type="NCBI Taxonomy" id="1619311"/>
    <lineage>
        <taxon>Bacteria</taxon>
        <taxon>Bacillati</taxon>
        <taxon>Bacillota</taxon>
        <taxon>Bacilli</taxon>
        <taxon>Bacillales</taxon>
        <taxon>Paenibacillaceae</taxon>
        <taxon>Paenibacillus</taxon>
    </lineage>
</organism>
<evidence type="ECO:0000313" key="3">
    <source>
        <dbReference type="Proteomes" id="UP000609323"/>
    </source>
</evidence>
<evidence type="ECO:0000256" key="1">
    <source>
        <dbReference type="SAM" id="MobiDB-lite"/>
    </source>
</evidence>
<sequence length="64" mass="7146">MPESGQKSGQPFEANGQDAMRDHSYTEPQEGRSEHDPEIQTPGSKIKTDKAVVESLLNVKEIEY</sequence>
<dbReference type="EMBL" id="BMHF01000014">
    <property type="protein sequence ID" value="GGA46197.1"/>
    <property type="molecule type" value="Genomic_DNA"/>
</dbReference>
<name>A0ABQ1GLH6_9BACL</name>
<gene>
    <name evidence="2" type="ORF">GCM10010917_34360</name>
</gene>
<feature type="compositionally biased region" description="Basic and acidic residues" evidence="1">
    <location>
        <begin position="19"/>
        <end position="38"/>
    </location>
</feature>
<protein>
    <submittedName>
        <fullName evidence="2">Uncharacterized protein</fullName>
    </submittedName>
</protein>
<dbReference type="Proteomes" id="UP000609323">
    <property type="component" value="Unassembled WGS sequence"/>
</dbReference>
<keyword evidence="3" id="KW-1185">Reference proteome</keyword>
<reference evidence="3" key="1">
    <citation type="journal article" date="2019" name="Int. J. Syst. Evol. Microbiol.">
        <title>The Global Catalogue of Microorganisms (GCM) 10K type strain sequencing project: providing services to taxonomists for standard genome sequencing and annotation.</title>
        <authorList>
            <consortium name="The Broad Institute Genomics Platform"/>
            <consortium name="The Broad Institute Genome Sequencing Center for Infectious Disease"/>
            <person name="Wu L."/>
            <person name="Ma J."/>
        </authorList>
    </citation>
    <scope>NUCLEOTIDE SEQUENCE [LARGE SCALE GENOMIC DNA]</scope>
    <source>
        <strain evidence="3">CGMCC 1.15044</strain>
    </source>
</reference>
<evidence type="ECO:0000313" key="2">
    <source>
        <dbReference type="EMBL" id="GGA46197.1"/>
    </source>
</evidence>
<dbReference type="RefSeq" id="WP_094094291.1">
    <property type="nucleotide sequence ID" value="NZ_BMHF01000014.1"/>
</dbReference>
<proteinExistence type="predicted"/>
<comment type="caution">
    <text evidence="2">The sequence shown here is derived from an EMBL/GenBank/DDBJ whole genome shotgun (WGS) entry which is preliminary data.</text>
</comment>
<feature type="region of interest" description="Disordered" evidence="1">
    <location>
        <begin position="1"/>
        <end position="50"/>
    </location>
</feature>
<accession>A0ABQ1GLH6</accession>